<sequence length="98" mass="10288">MRVVIVGAGIGGLVTALRGDTPKIVHVTGTINGNVDDRNRPVTCDQYADPGYSLDAYLKQYDPTTWGTAPVTGPIDHGLTAGGEAVGHGVEKAWHSIF</sequence>
<dbReference type="InterPro" id="IPR012334">
    <property type="entry name" value="Pectin_lyas_fold"/>
</dbReference>
<dbReference type="EMBL" id="JBHTIS010002739">
    <property type="protein sequence ID" value="MFD1050295.1"/>
    <property type="molecule type" value="Genomic_DNA"/>
</dbReference>
<organism evidence="1 2">
    <name type="scientific">Kibdelosporangium lantanae</name>
    <dbReference type="NCBI Taxonomy" id="1497396"/>
    <lineage>
        <taxon>Bacteria</taxon>
        <taxon>Bacillati</taxon>
        <taxon>Actinomycetota</taxon>
        <taxon>Actinomycetes</taxon>
        <taxon>Pseudonocardiales</taxon>
        <taxon>Pseudonocardiaceae</taxon>
        <taxon>Kibdelosporangium</taxon>
    </lineage>
</organism>
<accession>A0ABW3MIA2</accession>
<proteinExistence type="predicted"/>
<keyword evidence="2" id="KW-1185">Reference proteome</keyword>
<evidence type="ECO:0000313" key="2">
    <source>
        <dbReference type="Proteomes" id="UP001597045"/>
    </source>
</evidence>
<comment type="caution">
    <text evidence="1">The sequence shown here is derived from an EMBL/GenBank/DDBJ whole genome shotgun (WGS) entry which is preliminary data.</text>
</comment>
<name>A0ABW3MIA2_9PSEU</name>
<gene>
    <name evidence="1" type="ORF">ACFQ1S_34610</name>
</gene>
<dbReference type="Gene3D" id="2.160.20.10">
    <property type="entry name" value="Single-stranded right-handed beta-helix, Pectin lyase-like"/>
    <property type="match status" value="1"/>
</dbReference>
<reference evidence="2" key="1">
    <citation type="journal article" date="2019" name="Int. J. Syst. Evol. Microbiol.">
        <title>The Global Catalogue of Microorganisms (GCM) 10K type strain sequencing project: providing services to taxonomists for standard genome sequencing and annotation.</title>
        <authorList>
            <consortium name="The Broad Institute Genomics Platform"/>
            <consortium name="The Broad Institute Genome Sequencing Center for Infectious Disease"/>
            <person name="Wu L."/>
            <person name="Ma J."/>
        </authorList>
    </citation>
    <scope>NUCLEOTIDE SEQUENCE [LARGE SCALE GENOMIC DNA]</scope>
    <source>
        <strain evidence="2">JCM 31486</strain>
    </source>
</reference>
<protein>
    <submittedName>
        <fullName evidence="1">Uncharacterized protein</fullName>
    </submittedName>
</protein>
<dbReference type="Proteomes" id="UP001597045">
    <property type="component" value="Unassembled WGS sequence"/>
</dbReference>
<evidence type="ECO:0000313" key="1">
    <source>
        <dbReference type="EMBL" id="MFD1050295.1"/>
    </source>
</evidence>